<feature type="non-terminal residue" evidence="1">
    <location>
        <position position="1"/>
    </location>
</feature>
<evidence type="ECO:0000313" key="1">
    <source>
        <dbReference type="EMBL" id="TVU05058.1"/>
    </source>
</evidence>
<reference evidence="1 2" key="1">
    <citation type="journal article" date="2019" name="Sci. Rep.">
        <title>A high-quality genome of Eragrostis curvula grass provides insights into Poaceae evolution and supports new strategies to enhance forage quality.</title>
        <authorList>
            <person name="Carballo J."/>
            <person name="Santos B.A.C.M."/>
            <person name="Zappacosta D."/>
            <person name="Garbus I."/>
            <person name="Selva J.P."/>
            <person name="Gallo C.A."/>
            <person name="Diaz A."/>
            <person name="Albertini E."/>
            <person name="Caccamo M."/>
            <person name="Echenique V."/>
        </authorList>
    </citation>
    <scope>NUCLEOTIDE SEQUENCE [LARGE SCALE GENOMIC DNA]</scope>
    <source>
        <strain evidence="2">cv. Victoria</strain>
        <tissue evidence="1">Leaf</tissue>
    </source>
</reference>
<keyword evidence="2" id="KW-1185">Reference proteome</keyword>
<gene>
    <name evidence="1" type="ORF">EJB05_48206</name>
</gene>
<dbReference type="Proteomes" id="UP000324897">
    <property type="component" value="Unassembled WGS sequence"/>
</dbReference>
<organism evidence="1 2">
    <name type="scientific">Eragrostis curvula</name>
    <name type="common">weeping love grass</name>
    <dbReference type="NCBI Taxonomy" id="38414"/>
    <lineage>
        <taxon>Eukaryota</taxon>
        <taxon>Viridiplantae</taxon>
        <taxon>Streptophyta</taxon>
        <taxon>Embryophyta</taxon>
        <taxon>Tracheophyta</taxon>
        <taxon>Spermatophyta</taxon>
        <taxon>Magnoliopsida</taxon>
        <taxon>Liliopsida</taxon>
        <taxon>Poales</taxon>
        <taxon>Poaceae</taxon>
        <taxon>PACMAD clade</taxon>
        <taxon>Chloridoideae</taxon>
        <taxon>Eragrostideae</taxon>
        <taxon>Eragrostidinae</taxon>
        <taxon>Eragrostis</taxon>
    </lineage>
</organism>
<name>A0A5J9T2E4_9POAL</name>
<dbReference type="EMBL" id="RWGY01000051">
    <property type="protein sequence ID" value="TVU05058.1"/>
    <property type="molecule type" value="Genomic_DNA"/>
</dbReference>
<evidence type="ECO:0000313" key="2">
    <source>
        <dbReference type="Proteomes" id="UP000324897"/>
    </source>
</evidence>
<accession>A0A5J9T2E4</accession>
<proteinExistence type="predicted"/>
<protein>
    <submittedName>
        <fullName evidence="1">Uncharacterized protein</fullName>
    </submittedName>
</protein>
<dbReference type="AlphaFoldDB" id="A0A5J9T2E4"/>
<comment type="caution">
    <text evidence="1">The sequence shown here is derived from an EMBL/GenBank/DDBJ whole genome shotgun (WGS) entry which is preliminary data.</text>
</comment>
<sequence length="77" mass="8539">MDFFSSLIKRFLEFKLDYPQTTSPSWLEGTSGGSNATLWGQRKIVSHDKNVKAIFDAFLMGRDGGVPSPGLPRRCCA</sequence>
<dbReference type="Gramene" id="TVU05058">
    <property type="protein sequence ID" value="TVU05058"/>
    <property type="gene ID" value="EJB05_48206"/>
</dbReference>